<evidence type="ECO:0000313" key="3">
    <source>
        <dbReference type="EMBL" id="ADD20736.1"/>
    </source>
</evidence>
<dbReference type="EMBL" id="EZ424460">
    <property type="protein sequence ID" value="ADD20736.1"/>
    <property type="molecule type" value="mRNA"/>
</dbReference>
<reference evidence="3" key="1">
    <citation type="journal article" date="2010" name="BMC Genomics">
        <title>An insight into the sialome of Glossina morsitans morsitans.</title>
        <authorList>
            <person name="Alves-Silva J."/>
            <person name="Ribeiro J.M."/>
            <person name="Van Den Abbeele J."/>
            <person name="Attardo G."/>
            <person name="Hao Z."/>
            <person name="Haines L.R."/>
            <person name="Soares M.B."/>
            <person name="Berriman M."/>
            <person name="Aksoy S."/>
            <person name="Lehane M.J."/>
        </authorList>
    </citation>
    <scope>NUCLEOTIDE SEQUENCE</scope>
    <source>
        <tissue evidence="3">Salivary gland</tissue>
    </source>
</reference>
<keyword evidence="2" id="KW-0732">Signal</keyword>
<dbReference type="AlphaFoldDB" id="D3TSQ8"/>
<keyword evidence="1" id="KW-0472">Membrane</keyword>
<feature type="chain" id="PRO_5003051430" evidence="2">
    <location>
        <begin position="17"/>
        <end position="53"/>
    </location>
</feature>
<evidence type="ECO:0000256" key="2">
    <source>
        <dbReference type="SAM" id="SignalP"/>
    </source>
</evidence>
<feature type="signal peptide" evidence="2">
    <location>
        <begin position="1"/>
        <end position="16"/>
    </location>
</feature>
<keyword evidence="1" id="KW-0812">Transmembrane</keyword>
<feature type="transmembrane region" description="Helical" evidence="1">
    <location>
        <begin position="28"/>
        <end position="47"/>
    </location>
</feature>
<reference evidence="3" key="2">
    <citation type="submission" date="2010-01" db="EMBL/GenBank/DDBJ databases">
        <authorList>
            <consortium name="International Glossina Genome Initiative"/>
            <person name="da Silva J."/>
            <person name="Ribeiro J.M.C."/>
            <person name="Abbeele J.V."/>
            <person name="Attardo G."/>
            <person name="Hao Z."/>
            <person name="Haines L.R."/>
            <person name="Soares M.B."/>
            <person name="Berriman M."/>
            <person name="Aksoy S."/>
            <person name="Lehane M.J."/>
        </authorList>
    </citation>
    <scope>NUCLEOTIDE SEQUENCE</scope>
    <source>
        <tissue evidence="3">Salivary gland</tissue>
    </source>
</reference>
<evidence type="ECO:0000256" key="1">
    <source>
        <dbReference type="SAM" id="Phobius"/>
    </source>
</evidence>
<protein>
    <submittedName>
        <fullName evidence="3">Hypothetical secreted peptide</fullName>
    </submittedName>
</protein>
<proteinExistence type="evidence at transcript level"/>
<organism evidence="3">
    <name type="scientific">Glossina morsitans morsitans</name>
    <name type="common">Savannah tsetse fly</name>
    <dbReference type="NCBI Taxonomy" id="37546"/>
    <lineage>
        <taxon>Eukaryota</taxon>
        <taxon>Metazoa</taxon>
        <taxon>Ecdysozoa</taxon>
        <taxon>Arthropoda</taxon>
        <taxon>Hexapoda</taxon>
        <taxon>Insecta</taxon>
        <taxon>Pterygota</taxon>
        <taxon>Neoptera</taxon>
        <taxon>Endopterygota</taxon>
        <taxon>Diptera</taxon>
        <taxon>Brachycera</taxon>
        <taxon>Muscomorpha</taxon>
        <taxon>Hippoboscoidea</taxon>
        <taxon>Glossinidae</taxon>
        <taxon>Glossina</taxon>
    </lineage>
</organism>
<sequence length="53" mass="6694">MLCLIAFFCCFLLLSAVREERERNLFKIVGRLFLFIYFFFFFCRYYLHFLFII</sequence>
<accession>D3TSQ8</accession>
<keyword evidence="1" id="KW-1133">Transmembrane helix</keyword>
<name>D3TSQ8_GLOMM</name>